<evidence type="ECO:0000256" key="4">
    <source>
        <dbReference type="ARBA" id="ARBA00022695"/>
    </source>
</evidence>
<sequence>MKTTMLTFFFCLVLPSFAMGFQQLATIPLSMMNQSVDDMYDGCNEAMAKKAASVYFPREIKNQPFNEAWRVAKSFAKTKYNNRKDKELTLNQVQAIYVYTQEFPRFYENLNAAVRVGADSYMAAFPFHAFHFWLTSAIQILSDNKQCQTTYRRNNVRFRGQVNQEIRFGYFASSSKEPSLTTFGKETCFHIETCFGASIENYSGKSESEVLIPPYEKFKIIRIETGSYKSCCDPRRGRAKLPLRALENDPKFIPSPVCGALWPANMQSLSTPDLRPAHRLR</sequence>
<proteinExistence type="inferred from homology"/>
<dbReference type="EC" id="2.4.2.31" evidence="10"/>
<comment type="similarity">
    <text evidence="1 10">Belongs to the Arg-specific ADP-ribosyltransferase family.</text>
</comment>
<dbReference type="PANTHER" id="PTHR10339:SF29">
    <property type="entry name" value="NAD(P)(+)--ARGININE ADP-RIBOSYLTRANSFERASE"/>
    <property type="match status" value="1"/>
</dbReference>
<evidence type="ECO:0000313" key="12">
    <source>
        <dbReference type="Proteomes" id="UP001460270"/>
    </source>
</evidence>
<dbReference type="Pfam" id="PF01129">
    <property type="entry name" value="ART"/>
    <property type="match status" value="1"/>
</dbReference>
<comment type="catalytic activity">
    <reaction evidence="9 10">
        <text>L-arginyl-[protein] + NAD(+) = N(omega)-(ADP-D-ribosyl)-L-arginyl-[protein] + nicotinamide + H(+)</text>
        <dbReference type="Rhea" id="RHEA:19149"/>
        <dbReference type="Rhea" id="RHEA-COMP:10532"/>
        <dbReference type="Rhea" id="RHEA-COMP:15087"/>
        <dbReference type="ChEBI" id="CHEBI:15378"/>
        <dbReference type="ChEBI" id="CHEBI:17154"/>
        <dbReference type="ChEBI" id="CHEBI:29965"/>
        <dbReference type="ChEBI" id="CHEBI:57540"/>
        <dbReference type="ChEBI" id="CHEBI:142554"/>
        <dbReference type="EC" id="2.4.2.31"/>
    </reaction>
</comment>
<keyword evidence="4" id="KW-0548">Nucleotidyltransferase</keyword>
<dbReference type="PANTHER" id="PTHR10339">
    <property type="entry name" value="ADP-RIBOSYLTRANSFERASE"/>
    <property type="match status" value="1"/>
</dbReference>
<evidence type="ECO:0000256" key="10">
    <source>
        <dbReference type="RuleBase" id="RU361228"/>
    </source>
</evidence>
<dbReference type="GO" id="GO:0106274">
    <property type="term" value="F:NAD+-protein-arginine ADP-ribosyltransferase activity"/>
    <property type="evidence" value="ECO:0007669"/>
    <property type="project" value="UniProtKB-EC"/>
</dbReference>
<reference evidence="12" key="1">
    <citation type="submission" date="2024-04" db="EMBL/GenBank/DDBJ databases">
        <title>Salinicola lusitanus LLJ914,a marine bacterium isolated from the Okinawa Trough.</title>
        <authorList>
            <person name="Li J."/>
        </authorList>
    </citation>
    <scope>NUCLEOTIDE SEQUENCE [LARGE SCALE GENOMIC DNA]</scope>
</reference>
<dbReference type="PRINTS" id="PR00970">
    <property type="entry name" value="RIBTRNSFRASE"/>
</dbReference>
<dbReference type="GO" id="GO:0003950">
    <property type="term" value="F:NAD+ poly-ADP-ribosyltransferase activity"/>
    <property type="evidence" value="ECO:0007669"/>
    <property type="project" value="TreeGrafter"/>
</dbReference>
<evidence type="ECO:0000256" key="6">
    <source>
        <dbReference type="ARBA" id="ARBA00022857"/>
    </source>
</evidence>
<comment type="caution">
    <text evidence="11">The sequence shown here is derived from an EMBL/GenBank/DDBJ whole genome shotgun (WGS) entry which is preliminary data.</text>
</comment>
<evidence type="ECO:0000256" key="1">
    <source>
        <dbReference type="ARBA" id="ARBA00009558"/>
    </source>
</evidence>
<dbReference type="PROSITE" id="PS51996">
    <property type="entry name" value="TR_MART"/>
    <property type="match status" value="1"/>
</dbReference>
<evidence type="ECO:0000256" key="7">
    <source>
        <dbReference type="ARBA" id="ARBA00023027"/>
    </source>
</evidence>
<accession>A0AAW0P073</accession>
<gene>
    <name evidence="11" type="ORF">WMY93_014875</name>
</gene>
<dbReference type="InterPro" id="IPR050999">
    <property type="entry name" value="ADP-ribosyltransferase_ARG"/>
</dbReference>
<evidence type="ECO:0000256" key="8">
    <source>
        <dbReference type="ARBA" id="ARBA00023157"/>
    </source>
</evidence>
<keyword evidence="3 10" id="KW-0808">Transferase</keyword>
<evidence type="ECO:0000313" key="11">
    <source>
        <dbReference type="EMBL" id="KAK7910191.1"/>
    </source>
</evidence>
<keyword evidence="6 10" id="KW-0521">NADP</keyword>
<dbReference type="GO" id="GO:0016779">
    <property type="term" value="F:nucleotidyltransferase activity"/>
    <property type="evidence" value="ECO:0007669"/>
    <property type="project" value="UniProtKB-KW"/>
</dbReference>
<evidence type="ECO:0000256" key="2">
    <source>
        <dbReference type="ARBA" id="ARBA00022676"/>
    </source>
</evidence>
<protein>
    <recommendedName>
        <fullName evidence="10">NAD(P)(+)--arginine ADP-ribosyltransferase</fullName>
        <ecNumber evidence="10">2.4.2.31</ecNumber>
    </recommendedName>
    <alternativeName>
        <fullName evidence="10">Mono(ADP-ribosyl)transferase</fullName>
    </alternativeName>
</protein>
<evidence type="ECO:0000256" key="5">
    <source>
        <dbReference type="ARBA" id="ARBA00022729"/>
    </source>
</evidence>
<evidence type="ECO:0000256" key="9">
    <source>
        <dbReference type="ARBA" id="ARBA00047597"/>
    </source>
</evidence>
<dbReference type="Proteomes" id="UP001460270">
    <property type="component" value="Unassembled WGS sequence"/>
</dbReference>
<dbReference type="EMBL" id="JBBPFD010000010">
    <property type="protein sequence ID" value="KAK7910191.1"/>
    <property type="molecule type" value="Genomic_DNA"/>
</dbReference>
<dbReference type="Gene3D" id="3.90.176.10">
    <property type="entry name" value="Toxin ADP-ribosyltransferase, Chain A, domain 1"/>
    <property type="match status" value="1"/>
</dbReference>
<dbReference type="InterPro" id="IPR000768">
    <property type="entry name" value="ART"/>
</dbReference>
<keyword evidence="7 10" id="KW-0520">NAD</keyword>
<dbReference type="FunFam" id="3.90.176.10:FF:000001">
    <property type="entry name" value="NAD(P)(+)--arginine ADP-ribosyltransferase"/>
    <property type="match status" value="1"/>
</dbReference>
<keyword evidence="5 10" id="KW-0732">Signal</keyword>
<keyword evidence="12" id="KW-1185">Reference proteome</keyword>
<keyword evidence="2 10" id="KW-0328">Glycosyltransferase</keyword>
<keyword evidence="8" id="KW-1015">Disulfide bond</keyword>
<organism evidence="11 12">
    <name type="scientific">Mugilogobius chulae</name>
    <name type="common">yellowstripe goby</name>
    <dbReference type="NCBI Taxonomy" id="88201"/>
    <lineage>
        <taxon>Eukaryota</taxon>
        <taxon>Metazoa</taxon>
        <taxon>Chordata</taxon>
        <taxon>Craniata</taxon>
        <taxon>Vertebrata</taxon>
        <taxon>Euteleostomi</taxon>
        <taxon>Actinopterygii</taxon>
        <taxon>Neopterygii</taxon>
        <taxon>Teleostei</taxon>
        <taxon>Neoteleostei</taxon>
        <taxon>Acanthomorphata</taxon>
        <taxon>Gobiaria</taxon>
        <taxon>Gobiiformes</taxon>
        <taxon>Gobioidei</taxon>
        <taxon>Gobiidae</taxon>
        <taxon>Gobionellinae</taxon>
        <taxon>Mugilogobius</taxon>
    </lineage>
</organism>
<evidence type="ECO:0000256" key="3">
    <source>
        <dbReference type="ARBA" id="ARBA00022679"/>
    </source>
</evidence>
<name>A0AAW0P073_9GOBI</name>
<feature type="signal peptide" evidence="10">
    <location>
        <begin position="1"/>
        <end position="20"/>
    </location>
</feature>
<dbReference type="SUPFAM" id="SSF56399">
    <property type="entry name" value="ADP-ribosylation"/>
    <property type="match status" value="1"/>
</dbReference>
<feature type="chain" id="PRO_5043107579" description="NAD(P)(+)--arginine ADP-ribosyltransferase" evidence="10">
    <location>
        <begin position="21"/>
        <end position="281"/>
    </location>
</feature>
<dbReference type="AlphaFoldDB" id="A0AAW0P073"/>